<keyword evidence="1" id="KW-0732">Signal</keyword>
<name>A0A9P7F1X2_9AGAM</name>
<dbReference type="Pfam" id="PF18758">
    <property type="entry name" value="KDZ"/>
    <property type="match status" value="1"/>
</dbReference>
<protein>
    <recommendedName>
        <fullName evidence="4">CxC1-like cysteine cluster associated with KDZ transposases domain-containing protein</fullName>
    </recommendedName>
</protein>
<dbReference type="GeneID" id="64693889"/>
<sequence length="355" mass="40353">MVCVSLTTVSLLTCAFNISAYKTSHIQHLSIRGSHRHRRAPGSRLQRNHQMHAAWYSQMSYLTDAYLQWKHDKPDEVHADQPRASKFHVSTVDITCYMHVKPIIQAHEELANVSLLKLGFFGCSPLQPTVTVSLHCLKLYHQIRHQKPSFSVQAMVKVLCALHNVIHTYFQSLRDQFAIAFDVYLGILRSVKGLVDEALQHDSVNWRMLHACPPCNYKQPDEPLLYPARLNSFDGNNSLKCIDGSGHADERLFKSLYFIHPANIKLFKDDVRLRPGTHLPPESRQTNNSEASHDSLCTENWKAANAVTEKTINVFDQTGVFVSACCHGIIQTVVEMRQSGELYVHCHLIITLSEF</sequence>
<feature type="signal peptide" evidence="1">
    <location>
        <begin position="1"/>
        <end position="20"/>
    </location>
</feature>
<accession>A0A9P7F1X2</accession>
<evidence type="ECO:0000313" key="3">
    <source>
        <dbReference type="Proteomes" id="UP000823399"/>
    </source>
</evidence>
<evidence type="ECO:0008006" key="4">
    <source>
        <dbReference type="Google" id="ProtNLM"/>
    </source>
</evidence>
<dbReference type="AlphaFoldDB" id="A0A9P7F1X2"/>
<evidence type="ECO:0000313" key="2">
    <source>
        <dbReference type="EMBL" id="KAG2100429.1"/>
    </source>
</evidence>
<gene>
    <name evidence="2" type="ORF">F5147DRAFT_582048</name>
</gene>
<feature type="chain" id="PRO_5040344709" description="CxC1-like cysteine cluster associated with KDZ transposases domain-containing protein" evidence="1">
    <location>
        <begin position="21"/>
        <end position="355"/>
    </location>
</feature>
<dbReference type="InterPro" id="IPR040521">
    <property type="entry name" value="KDZ"/>
</dbReference>
<evidence type="ECO:0000256" key="1">
    <source>
        <dbReference type="SAM" id="SignalP"/>
    </source>
</evidence>
<organism evidence="2 3">
    <name type="scientific">Suillus discolor</name>
    <dbReference type="NCBI Taxonomy" id="1912936"/>
    <lineage>
        <taxon>Eukaryota</taxon>
        <taxon>Fungi</taxon>
        <taxon>Dikarya</taxon>
        <taxon>Basidiomycota</taxon>
        <taxon>Agaricomycotina</taxon>
        <taxon>Agaricomycetes</taxon>
        <taxon>Agaricomycetidae</taxon>
        <taxon>Boletales</taxon>
        <taxon>Suillineae</taxon>
        <taxon>Suillaceae</taxon>
        <taxon>Suillus</taxon>
    </lineage>
</organism>
<dbReference type="Proteomes" id="UP000823399">
    <property type="component" value="Unassembled WGS sequence"/>
</dbReference>
<comment type="caution">
    <text evidence="2">The sequence shown here is derived from an EMBL/GenBank/DDBJ whole genome shotgun (WGS) entry which is preliminary data.</text>
</comment>
<reference evidence="2" key="1">
    <citation type="journal article" date="2020" name="New Phytol.">
        <title>Comparative genomics reveals dynamic genome evolution in host specialist ectomycorrhizal fungi.</title>
        <authorList>
            <person name="Lofgren L.A."/>
            <person name="Nguyen N.H."/>
            <person name="Vilgalys R."/>
            <person name="Ruytinx J."/>
            <person name="Liao H.L."/>
            <person name="Branco S."/>
            <person name="Kuo A."/>
            <person name="LaButti K."/>
            <person name="Lipzen A."/>
            <person name="Andreopoulos W."/>
            <person name="Pangilinan J."/>
            <person name="Riley R."/>
            <person name="Hundley H."/>
            <person name="Na H."/>
            <person name="Barry K."/>
            <person name="Grigoriev I.V."/>
            <person name="Stajich J.E."/>
            <person name="Kennedy P.G."/>
        </authorList>
    </citation>
    <scope>NUCLEOTIDE SEQUENCE</scope>
    <source>
        <strain evidence="2">FC423</strain>
    </source>
</reference>
<dbReference type="PANTHER" id="PTHR33096">
    <property type="entry name" value="CXC2 DOMAIN-CONTAINING PROTEIN"/>
    <property type="match status" value="1"/>
</dbReference>
<keyword evidence="3" id="KW-1185">Reference proteome</keyword>
<dbReference type="OrthoDB" id="2505969at2759"/>
<dbReference type="RefSeq" id="XP_041289534.1">
    <property type="nucleotide sequence ID" value="XM_041431630.1"/>
</dbReference>
<dbReference type="PANTHER" id="PTHR33096:SF1">
    <property type="entry name" value="CXC1-LIKE CYSTEINE CLUSTER ASSOCIATED WITH KDZ TRANSPOSASES DOMAIN-CONTAINING PROTEIN"/>
    <property type="match status" value="1"/>
</dbReference>
<dbReference type="EMBL" id="JABBWM010000054">
    <property type="protein sequence ID" value="KAG2100429.1"/>
    <property type="molecule type" value="Genomic_DNA"/>
</dbReference>
<proteinExistence type="predicted"/>